<evidence type="ECO:0000259" key="10">
    <source>
        <dbReference type="PROSITE" id="PS51032"/>
    </source>
</evidence>
<reference evidence="12 13" key="3">
    <citation type="journal article" date="2017" name="Genome Biol.">
        <title>New reference genome sequences of hot pepper reveal the massive evolution of plant disease-resistance genes by retroduplication.</title>
        <authorList>
            <person name="Kim S."/>
            <person name="Park J."/>
            <person name="Yeom S.I."/>
            <person name="Kim Y.M."/>
            <person name="Seo E."/>
            <person name="Kim K.T."/>
            <person name="Kim M.S."/>
            <person name="Lee J.M."/>
            <person name="Cheong K."/>
            <person name="Shin H.S."/>
            <person name="Kim S.B."/>
            <person name="Han K."/>
            <person name="Lee J."/>
            <person name="Park M."/>
            <person name="Lee H.A."/>
            <person name="Lee H.Y."/>
            <person name="Lee Y."/>
            <person name="Oh S."/>
            <person name="Lee J.H."/>
            <person name="Choi E."/>
            <person name="Choi E."/>
            <person name="Lee S.E."/>
            <person name="Jeon J."/>
            <person name="Kim H."/>
            <person name="Choi G."/>
            <person name="Song H."/>
            <person name="Lee J."/>
            <person name="Lee S.C."/>
            <person name="Kwon J.K."/>
            <person name="Lee H.Y."/>
            <person name="Koo N."/>
            <person name="Hong Y."/>
            <person name="Kim R.W."/>
            <person name="Kang W.H."/>
            <person name="Huh J.H."/>
            <person name="Kang B.C."/>
            <person name="Yang T.J."/>
            <person name="Lee Y.H."/>
            <person name="Bennetzen J.L."/>
            <person name="Choi D."/>
        </authorList>
    </citation>
    <scope>NUCLEOTIDE SEQUENCE [LARGE SCALE GENOMIC DNA]</scope>
    <source>
        <strain evidence="13">cv. CM334</strain>
    </source>
</reference>
<feature type="region of interest" description="Disordered" evidence="9">
    <location>
        <begin position="154"/>
        <end position="188"/>
    </location>
</feature>
<evidence type="ECO:0000256" key="3">
    <source>
        <dbReference type="ARBA" id="ARBA00022821"/>
    </source>
</evidence>
<dbReference type="STRING" id="4072.Q32W73"/>
<dbReference type="GO" id="GO:0003700">
    <property type="term" value="F:DNA-binding transcription factor activity"/>
    <property type="evidence" value="ECO:0007669"/>
    <property type="project" value="InterPro"/>
</dbReference>
<dbReference type="PANTHER" id="PTHR31190:SF499">
    <property type="entry name" value="ETHYLENE-RESPONSIVE TRANSCRIPTION FACTOR ERF105"/>
    <property type="match status" value="1"/>
</dbReference>
<dbReference type="InterPro" id="IPR036955">
    <property type="entry name" value="AP2/ERF_dom_sf"/>
</dbReference>
<dbReference type="Gramene" id="PHT81971">
    <property type="protein sequence ID" value="PHT81971"/>
    <property type="gene ID" value="T459_14986"/>
</dbReference>
<keyword evidence="7" id="KW-0804">Transcription</keyword>
<evidence type="ECO:0000313" key="12">
    <source>
        <dbReference type="EMBL" id="PHT81971.1"/>
    </source>
</evidence>
<dbReference type="CDD" id="cd00018">
    <property type="entry name" value="AP2"/>
    <property type="match status" value="1"/>
</dbReference>
<reference evidence="11" key="1">
    <citation type="submission" date="2004-10" db="EMBL/GenBank/DDBJ databases">
        <title>Molecular cloning and characterization of novel cold-inducible EREBP cDNA gene, CaEREBP-C3, from Capsicum annuum.</title>
        <authorList>
            <person name="Kwon H.-B."/>
            <person name="Hwang E.-W."/>
        </authorList>
    </citation>
    <scope>NUCLEOTIDE SEQUENCE</scope>
</reference>
<reference evidence="12" key="2">
    <citation type="journal article" date="2014" name="Nat. Genet.">
        <title>Genome sequence of the hot pepper provides insights into the evolution of pungency in Capsicum species.</title>
        <authorList>
            <person name="Kim S."/>
            <person name="Park M."/>
            <person name="Yeom S.I."/>
            <person name="Kim Y.M."/>
            <person name="Lee J.M."/>
            <person name="Lee H.A."/>
            <person name="Seo E."/>
            <person name="Choi J."/>
            <person name="Cheong K."/>
            <person name="Kim K.T."/>
            <person name="Jung K."/>
            <person name="Lee G.W."/>
            <person name="Oh S.K."/>
            <person name="Bae C."/>
            <person name="Kim S.B."/>
            <person name="Lee H.Y."/>
            <person name="Kim S.Y."/>
            <person name="Kim M.S."/>
            <person name="Kang B.C."/>
            <person name="Jo Y.D."/>
            <person name="Yang H.B."/>
            <person name="Jeong H.J."/>
            <person name="Kang W.H."/>
            <person name="Kwon J.K."/>
            <person name="Shin C."/>
            <person name="Lim J.Y."/>
            <person name="Park J.H."/>
            <person name="Huh J.H."/>
            <person name="Kim J.S."/>
            <person name="Kim B.D."/>
            <person name="Cohen O."/>
            <person name="Paran I."/>
            <person name="Suh M.C."/>
            <person name="Lee S.B."/>
            <person name="Kim Y.K."/>
            <person name="Shin Y."/>
            <person name="Noh S.J."/>
            <person name="Park J."/>
            <person name="Seo Y.S."/>
            <person name="Kwon S.Y."/>
            <person name="Kim H.A."/>
            <person name="Park J.M."/>
            <person name="Kim H.J."/>
            <person name="Choi S.B."/>
            <person name="Bosland P.W."/>
            <person name="Reeves G."/>
            <person name="Jo S.H."/>
            <person name="Lee B.W."/>
            <person name="Cho H.T."/>
            <person name="Choi H.S."/>
            <person name="Lee M.S."/>
            <person name="Yu Y."/>
            <person name="Do Choi Y."/>
            <person name="Park B.S."/>
            <person name="van Deynze A."/>
            <person name="Ashrafi H."/>
            <person name="Hill T."/>
            <person name="Kim W.T."/>
            <person name="Pai H.S."/>
            <person name="Ahn H.K."/>
            <person name="Yeam I."/>
            <person name="Giovannoni J.J."/>
            <person name="Rose J.K."/>
            <person name="Sorensen I."/>
            <person name="Lee S.J."/>
            <person name="Kim R.W."/>
            <person name="Choi I.Y."/>
            <person name="Choi B.S."/>
            <person name="Lim J.S."/>
            <person name="Lee Y.H."/>
            <person name="Choi D."/>
        </authorList>
    </citation>
    <scope>NUCLEOTIDE SEQUENCE [LARGE SCALE GENOMIC DNA]</scope>
</reference>
<evidence type="ECO:0000256" key="7">
    <source>
        <dbReference type="ARBA" id="ARBA00023163"/>
    </source>
</evidence>
<evidence type="ECO:0000256" key="2">
    <source>
        <dbReference type="ARBA" id="ARBA00022745"/>
    </source>
</evidence>
<dbReference type="GO" id="GO:0006952">
    <property type="term" value="P:defense response"/>
    <property type="evidence" value="ECO:0007669"/>
    <property type="project" value="UniProtKB-KW"/>
</dbReference>
<dbReference type="InterPro" id="IPR044808">
    <property type="entry name" value="ERF_plant"/>
</dbReference>
<evidence type="ECO:0000256" key="1">
    <source>
        <dbReference type="ARBA" id="ARBA00004123"/>
    </source>
</evidence>
<dbReference type="Pfam" id="PF00847">
    <property type="entry name" value="AP2"/>
    <property type="match status" value="1"/>
</dbReference>
<dbReference type="EMBL" id="AY789637">
    <property type="protein sequence ID" value="AAX20036.1"/>
    <property type="molecule type" value="mRNA"/>
</dbReference>
<organism evidence="11">
    <name type="scientific">Capsicum annuum</name>
    <name type="common">Capsicum pepper</name>
    <dbReference type="NCBI Taxonomy" id="4072"/>
    <lineage>
        <taxon>Eukaryota</taxon>
        <taxon>Viridiplantae</taxon>
        <taxon>Streptophyta</taxon>
        <taxon>Embryophyta</taxon>
        <taxon>Tracheophyta</taxon>
        <taxon>Spermatophyta</taxon>
        <taxon>Magnoliopsida</taxon>
        <taxon>eudicotyledons</taxon>
        <taxon>Gunneridae</taxon>
        <taxon>Pentapetalae</taxon>
        <taxon>asterids</taxon>
        <taxon>lamiids</taxon>
        <taxon>Solanales</taxon>
        <taxon>Solanaceae</taxon>
        <taxon>Solanoideae</taxon>
        <taxon>Capsiceae</taxon>
        <taxon>Capsicum</taxon>
    </lineage>
</organism>
<dbReference type="GO" id="GO:0000976">
    <property type="term" value="F:transcription cis-regulatory region binding"/>
    <property type="evidence" value="ECO:0007669"/>
    <property type="project" value="UniProtKB-ARBA"/>
</dbReference>
<dbReference type="PROSITE" id="PS51032">
    <property type="entry name" value="AP2_ERF"/>
    <property type="match status" value="1"/>
</dbReference>
<sequence length="273" mass="30634">MTTQDEGLTLELIRRHLLEDFTNTESFINSLNSCFSDHMSPVFITSIVKTEPSTSTSLSDSPNSSYLNEPNSPISRYFNLHSDFPEFKIDSDIILSPTYSSAVSSSTKENKNNELKTAFKTDSDNILSPTYNSSAVSSSTNKNKNNEHKNAFQTDADNILNPTHDNNCAISSSIKENKSTETKKNYRGVRRRPWGKYAAEIRDPSRKGSRIWLGTFDTDVDAARAYDCAAFKMRGRKAVLNFPLDAGKSGAPANIGRRRRRDSKMELMEVLNF</sequence>
<dbReference type="Proteomes" id="UP000222542">
    <property type="component" value="Unassembled WGS sequence"/>
</dbReference>
<proteinExistence type="evidence at transcript level"/>
<keyword evidence="2" id="KW-0936">Ethylene signaling pathway</keyword>
<keyword evidence="3" id="KW-0611">Plant defense</keyword>
<dbReference type="KEGG" id="cann:107871072"/>
<name>Q32W73_CAPAN</name>
<dbReference type="EMBL" id="AYRZ02000005">
    <property type="protein sequence ID" value="PHT81971.1"/>
    <property type="molecule type" value="Genomic_DNA"/>
</dbReference>
<dbReference type="InterPro" id="IPR016177">
    <property type="entry name" value="DNA-bd_dom_sf"/>
</dbReference>
<evidence type="ECO:0000256" key="9">
    <source>
        <dbReference type="SAM" id="MobiDB-lite"/>
    </source>
</evidence>
<dbReference type="OMA" id="NILNPTH"/>
<comment type="subcellular location">
    <subcellularLocation>
        <location evidence="1">Nucleus</location>
    </subcellularLocation>
</comment>
<keyword evidence="6" id="KW-0010">Activator</keyword>
<evidence type="ECO:0000256" key="4">
    <source>
        <dbReference type="ARBA" id="ARBA00023015"/>
    </source>
</evidence>
<keyword evidence="8" id="KW-0539">Nucleus</keyword>
<feature type="compositionally biased region" description="Polar residues" evidence="9">
    <location>
        <begin position="154"/>
        <end position="174"/>
    </location>
</feature>
<dbReference type="SMR" id="Q32W73"/>
<evidence type="ECO:0000313" key="11">
    <source>
        <dbReference type="EMBL" id="AAX20036.1"/>
    </source>
</evidence>
<keyword evidence="4" id="KW-0805">Transcription regulation</keyword>
<feature type="compositionally biased region" description="Basic and acidic residues" evidence="9">
    <location>
        <begin position="175"/>
        <end position="184"/>
    </location>
</feature>
<dbReference type="PANTHER" id="PTHR31190">
    <property type="entry name" value="DNA-BINDING DOMAIN"/>
    <property type="match status" value="1"/>
</dbReference>
<feature type="domain" description="AP2/ERF" evidence="10">
    <location>
        <begin position="185"/>
        <end position="243"/>
    </location>
</feature>
<dbReference type="OrthoDB" id="674504at2759"/>
<dbReference type="SMART" id="SM00380">
    <property type="entry name" value="AP2"/>
    <property type="match status" value="1"/>
</dbReference>
<keyword evidence="13" id="KW-1185">Reference proteome</keyword>
<dbReference type="GO" id="GO:0009873">
    <property type="term" value="P:ethylene-activated signaling pathway"/>
    <property type="evidence" value="ECO:0007669"/>
    <property type="project" value="UniProtKB-KW"/>
</dbReference>
<gene>
    <name evidence="12" type="ORF">T459_14986</name>
</gene>
<dbReference type="AlphaFoldDB" id="Q32W73"/>
<dbReference type="PRINTS" id="PR00367">
    <property type="entry name" value="ETHRSPELEMNT"/>
</dbReference>
<dbReference type="GO" id="GO:0005634">
    <property type="term" value="C:nucleus"/>
    <property type="evidence" value="ECO:0007669"/>
    <property type="project" value="UniProtKB-SubCell"/>
</dbReference>
<evidence type="ECO:0000256" key="6">
    <source>
        <dbReference type="ARBA" id="ARBA00023159"/>
    </source>
</evidence>
<keyword evidence="5" id="KW-0238">DNA-binding</keyword>
<evidence type="ECO:0000256" key="8">
    <source>
        <dbReference type="ARBA" id="ARBA00023242"/>
    </source>
</evidence>
<protein>
    <submittedName>
        <fullName evidence="11">Ethylene responsive element binding protein C3</fullName>
    </submittedName>
    <submittedName>
        <fullName evidence="12">Ethylene-responsive transcription factor 5</fullName>
    </submittedName>
</protein>
<accession>Q32W73</accession>
<evidence type="ECO:0000313" key="13">
    <source>
        <dbReference type="Proteomes" id="UP000222542"/>
    </source>
</evidence>
<evidence type="ECO:0000256" key="5">
    <source>
        <dbReference type="ARBA" id="ARBA00023125"/>
    </source>
</evidence>
<dbReference type="FunFam" id="3.30.730.10:FF:000001">
    <property type="entry name" value="Ethylene-responsive transcription factor 2"/>
    <property type="match status" value="1"/>
</dbReference>
<dbReference type="InterPro" id="IPR001471">
    <property type="entry name" value="AP2/ERF_dom"/>
</dbReference>
<dbReference type="Gene3D" id="3.30.730.10">
    <property type="entry name" value="AP2/ERF domain"/>
    <property type="match status" value="1"/>
</dbReference>
<dbReference type="SUPFAM" id="SSF54171">
    <property type="entry name" value="DNA-binding domain"/>
    <property type="match status" value="1"/>
</dbReference>